<evidence type="ECO:0000256" key="1">
    <source>
        <dbReference type="SAM" id="MobiDB-lite"/>
    </source>
</evidence>
<keyword evidence="3" id="KW-0238">DNA-binding</keyword>
<dbReference type="Pfam" id="PF07460">
    <property type="entry name" value="NUMOD3"/>
    <property type="match status" value="2"/>
</dbReference>
<gene>
    <name evidence="3" type="ORF">RH861_04070</name>
</gene>
<feature type="region of interest" description="Disordered" evidence="1">
    <location>
        <begin position="155"/>
        <end position="181"/>
    </location>
</feature>
<evidence type="ECO:0000259" key="2">
    <source>
        <dbReference type="PROSITE" id="PS50164"/>
    </source>
</evidence>
<dbReference type="PROSITE" id="PS50164">
    <property type="entry name" value="GIY_YIG"/>
    <property type="match status" value="1"/>
</dbReference>
<feature type="region of interest" description="Disordered" evidence="1">
    <location>
        <begin position="197"/>
        <end position="237"/>
    </location>
</feature>
<feature type="compositionally biased region" description="Basic and acidic residues" evidence="1">
    <location>
        <begin position="155"/>
        <end position="164"/>
    </location>
</feature>
<dbReference type="SMART" id="SM00496">
    <property type="entry name" value="IENR2"/>
    <property type="match status" value="2"/>
</dbReference>
<dbReference type="EMBL" id="JAVKGS010000001">
    <property type="protein sequence ID" value="MDR5691233.1"/>
    <property type="molecule type" value="Genomic_DNA"/>
</dbReference>
<protein>
    <submittedName>
        <fullName evidence="3">NUMOD3 domain-containing DNA-binding protein</fullName>
    </submittedName>
</protein>
<evidence type="ECO:0000313" key="4">
    <source>
        <dbReference type="Proteomes" id="UP001260072"/>
    </source>
</evidence>
<accession>A0ABU1FHL0</accession>
<sequence>MSETLEDLRREIGYAGLVGAVYGVRTLGSSEYRYVGQTTLSTTKRMSQHLKAAKSGRKTAFYDWLRKTDDWHIVPLEFIWTSLDDLGEAEKRWIAGLRTEGHRLLNLTDGGLGVVGLKWTDEMREAARQRNLGRKGIALPGEMNPMFGRSHTDKQEARWSELRKGTNAGAANPNFGKFGPDHPSYGRVFSAETLERLSEQRRGERNPNYGKTASAETRAKMSAVRRGRPMPSSVRSAHTRYHTNKGVFKETCRHCIDDRNNERGSS</sequence>
<reference evidence="4" key="1">
    <citation type="submission" date="2023-07" db="EMBL/GenBank/DDBJ databases">
        <title>Description of three actinobacteria isolated from air of manufacturing shop in a pharmaceutical factory.</title>
        <authorList>
            <person name="Zhang D.-F."/>
        </authorList>
    </citation>
    <scope>NUCLEOTIDE SEQUENCE [LARGE SCALE GENOMIC DNA]</scope>
    <source>
        <strain evidence="4">CCTCC AB 2011122</strain>
    </source>
</reference>
<dbReference type="InterPro" id="IPR003611">
    <property type="entry name" value="NUMOD3"/>
</dbReference>
<comment type="caution">
    <text evidence="3">The sequence shown here is derived from an EMBL/GenBank/DDBJ whole genome shotgun (WGS) entry which is preliminary data.</text>
</comment>
<dbReference type="Proteomes" id="UP001260072">
    <property type="component" value="Unassembled WGS sequence"/>
</dbReference>
<proteinExistence type="predicted"/>
<dbReference type="SUPFAM" id="SSF64496">
    <property type="entry name" value="DNA-binding domain of intron-encoded endonucleases"/>
    <property type="match status" value="2"/>
</dbReference>
<name>A0ABU1FHL0_9MICO</name>
<dbReference type="RefSeq" id="WP_310519861.1">
    <property type="nucleotide sequence ID" value="NZ_BAABBS010000003.1"/>
</dbReference>
<keyword evidence="4" id="KW-1185">Reference proteome</keyword>
<organism evidence="3 4">
    <name type="scientific">Agromyces indicus</name>
    <dbReference type="NCBI Taxonomy" id="758919"/>
    <lineage>
        <taxon>Bacteria</taxon>
        <taxon>Bacillati</taxon>
        <taxon>Actinomycetota</taxon>
        <taxon>Actinomycetes</taxon>
        <taxon>Micrococcales</taxon>
        <taxon>Microbacteriaceae</taxon>
        <taxon>Agromyces</taxon>
    </lineage>
</organism>
<evidence type="ECO:0000313" key="3">
    <source>
        <dbReference type="EMBL" id="MDR5691233.1"/>
    </source>
</evidence>
<feature type="domain" description="GIY-YIG" evidence="2">
    <location>
        <begin position="17"/>
        <end position="103"/>
    </location>
</feature>
<dbReference type="CDD" id="cd10443">
    <property type="entry name" value="GIY-YIG_HE_Tlr8p_PBC-V_like"/>
    <property type="match status" value="1"/>
</dbReference>
<dbReference type="InterPro" id="IPR000305">
    <property type="entry name" value="GIY-YIG_endonuc"/>
</dbReference>
<dbReference type="GO" id="GO:0003677">
    <property type="term" value="F:DNA binding"/>
    <property type="evidence" value="ECO:0007669"/>
    <property type="project" value="UniProtKB-KW"/>
</dbReference>